<reference evidence="1" key="1">
    <citation type="submission" date="2023-12" db="EMBL/GenBank/DDBJ databases">
        <title>Genome sequencing and assembly of bacterial species from a model synthetic community.</title>
        <authorList>
            <person name="Hogle S.L."/>
        </authorList>
    </citation>
    <scope>NUCLEOTIDE SEQUENCE</scope>
    <source>
        <strain evidence="1">SBW25</strain>
    </source>
</reference>
<name>A0ACD4Y1E4_PSEFL</name>
<accession>A0ACD4Y1E4</accession>
<organism evidence="1 2">
    <name type="scientific">Pseudomonas fluorescens</name>
    <dbReference type="NCBI Taxonomy" id="294"/>
    <lineage>
        <taxon>Bacteria</taxon>
        <taxon>Pseudomonadati</taxon>
        <taxon>Pseudomonadota</taxon>
        <taxon>Gammaproteobacteria</taxon>
        <taxon>Pseudomonadales</taxon>
        <taxon>Pseudomonadaceae</taxon>
        <taxon>Pseudomonas</taxon>
    </lineage>
</organism>
<sequence>MATLSGPLDLSPLTLVAITIGAETGQSINSLVARIEGEVAELKLAGVLAELGIPYDPPSSVRPASLSKSKKLNTSERQATSIDALQNPDEFIPNH</sequence>
<evidence type="ECO:0000313" key="1">
    <source>
        <dbReference type="EMBL" id="WQD75248.1"/>
    </source>
</evidence>
<evidence type="ECO:0000313" key="2">
    <source>
        <dbReference type="Proteomes" id="UP001325023"/>
    </source>
</evidence>
<dbReference type="EMBL" id="CP140009">
    <property type="protein sequence ID" value="WQD75248.1"/>
    <property type="molecule type" value="Genomic_DNA"/>
</dbReference>
<gene>
    <name evidence="1" type="ORF">U0037_15270</name>
</gene>
<dbReference type="Proteomes" id="UP001325023">
    <property type="component" value="Chromosome"/>
</dbReference>
<proteinExistence type="predicted"/>
<keyword evidence="2" id="KW-1185">Reference proteome</keyword>
<protein>
    <submittedName>
        <fullName evidence="1">Uncharacterized protein</fullName>
    </submittedName>
</protein>